<protein>
    <submittedName>
        <fullName evidence="2">Uncharacterized protein</fullName>
    </submittedName>
</protein>
<dbReference type="Proteomes" id="UP000257109">
    <property type="component" value="Unassembled WGS sequence"/>
</dbReference>
<keyword evidence="3" id="KW-1185">Reference proteome</keyword>
<name>A0A371HAM5_MUCPR</name>
<gene>
    <name evidence="2" type="ORF">CR513_17060</name>
</gene>
<dbReference type="AlphaFoldDB" id="A0A371HAM5"/>
<feature type="region of interest" description="Disordered" evidence="1">
    <location>
        <begin position="40"/>
        <end position="70"/>
    </location>
</feature>
<sequence length="140" mass="15603">MPNIPDFLEGVSLPLVHTTAYQLGQLISDVEEEVRHSIFDSPTPSPHIHDPGQSAAGRWGIPSDPPTNMDDLRTRATCYIQMEEIAKFHNSVYVGNPQPRATTRNMDIPIEQTRRARTRGRPKNQSIKSSPTSTPVECTV</sequence>
<accession>A0A371HAM5</accession>
<dbReference type="EMBL" id="QJKJ01003124">
    <property type="protein sequence ID" value="RDX99819.1"/>
    <property type="molecule type" value="Genomic_DNA"/>
</dbReference>
<feature type="non-terminal residue" evidence="2">
    <location>
        <position position="1"/>
    </location>
</feature>
<reference evidence="2" key="1">
    <citation type="submission" date="2018-05" db="EMBL/GenBank/DDBJ databases">
        <title>Draft genome of Mucuna pruriens seed.</title>
        <authorList>
            <person name="Nnadi N.E."/>
            <person name="Vos R."/>
            <person name="Hasami M.H."/>
            <person name="Devisetty U.K."/>
            <person name="Aguiy J.C."/>
        </authorList>
    </citation>
    <scope>NUCLEOTIDE SEQUENCE [LARGE SCALE GENOMIC DNA]</scope>
    <source>
        <strain evidence="2">JCA_2017</strain>
    </source>
</reference>
<feature type="region of interest" description="Disordered" evidence="1">
    <location>
        <begin position="94"/>
        <end position="140"/>
    </location>
</feature>
<organism evidence="2 3">
    <name type="scientific">Mucuna pruriens</name>
    <name type="common">Velvet bean</name>
    <name type="synonym">Dolichos pruriens</name>
    <dbReference type="NCBI Taxonomy" id="157652"/>
    <lineage>
        <taxon>Eukaryota</taxon>
        <taxon>Viridiplantae</taxon>
        <taxon>Streptophyta</taxon>
        <taxon>Embryophyta</taxon>
        <taxon>Tracheophyta</taxon>
        <taxon>Spermatophyta</taxon>
        <taxon>Magnoliopsida</taxon>
        <taxon>eudicotyledons</taxon>
        <taxon>Gunneridae</taxon>
        <taxon>Pentapetalae</taxon>
        <taxon>rosids</taxon>
        <taxon>fabids</taxon>
        <taxon>Fabales</taxon>
        <taxon>Fabaceae</taxon>
        <taxon>Papilionoideae</taxon>
        <taxon>50 kb inversion clade</taxon>
        <taxon>NPAAA clade</taxon>
        <taxon>indigoferoid/millettioid clade</taxon>
        <taxon>Phaseoleae</taxon>
        <taxon>Mucuna</taxon>
    </lineage>
</organism>
<feature type="compositionally biased region" description="Polar residues" evidence="1">
    <location>
        <begin position="123"/>
        <end position="140"/>
    </location>
</feature>
<proteinExistence type="predicted"/>
<evidence type="ECO:0000313" key="3">
    <source>
        <dbReference type="Proteomes" id="UP000257109"/>
    </source>
</evidence>
<comment type="caution">
    <text evidence="2">The sequence shown here is derived from an EMBL/GenBank/DDBJ whole genome shotgun (WGS) entry which is preliminary data.</text>
</comment>
<evidence type="ECO:0000313" key="2">
    <source>
        <dbReference type="EMBL" id="RDX99819.1"/>
    </source>
</evidence>
<evidence type="ECO:0000256" key="1">
    <source>
        <dbReference type="SAM" id="MobiDB-lite"/>
    </source>
</evidence>